<dbReference type="RefSeq" id="WP_382233206.1">
    <property type="nucleotide sequence ID" value="NZ_JBHTCC010000001.1"/>
</dbReference>
<evidence type="ECO:0000313" key="1">
    <source>
        <dbReference type="EMBL" id="MFC7298084.1"/>
    </source>
</evidence>
<gene>
    <name evidence="1" type="ORF">ACFQO0_06515</name>
</gene>
<dbReference type="Proteomes" id="UP001596379">
    <property type="component" value="Unassembled WGS sequence"/>
</dbReference>
<keyword evidence="2" id="KW-1185">Reference proteome</keyword>
<evidence type="ECO:0000313" key="2">
    <source>
        <dbReference type="Proteomes" id="UP001596379"/>
    </source>
</evidence>
<organism evidence="1 2">
    <name type="scientific">Herminiimonas aquatilis</name>
    <dbReference type="NCBI Taxonomy" id="345342"/>
    <lineage>
        <taxon>Bacteria</taxon>
        <taxon>Pseudomonadati</taxon>
        <taxon>Pseudomonadota</taxon>
        <taxon>Betaproteobacteria</taxon>
        <taxon>Burkholderiales</taxon>
        <taxon>Oxalobacteraceae</taxon>
        <taxon>Herminiimonas</taxon>
    </lineage>
</organism>
<accession>A0ABW2J3P8</accession>
<name>A0ABW2J3P8_9BURK</name>
<reference evidence="2" key="1">
    <citation type="journal article" date="2019" name="Int. J. Syst. Evol. Microbiol.">
        <title>The Global Catalogue of Microorganisms (GCM) 10K type strain sequencing project: providing services to taxonomists for standard genome sequencing and annotation.</title>
        <authorList>
            <consortium name="The Broad Institute Genomics Platform"/>
            <consortium name="The Broad Institute Genome Sequencing Center for Infectious Disease"/>
            <person name="Wu L."/>
            <person name="Ma J."/>
        </authorList>
    </citation>
    <scope>NUCLEOTIDE SEQUENCE [LARGE SCALE GENOMIC DNA]</scope>
    <source>
        <strain evidence="2">CCUG 36956</strain>
    </source>
</reference>
<dbReference type="EMBL" id="JBHTCC010000001">
    <property type="protein sequence ID" value="MFC7298084.1"/>
    <property type="molecule type" value="Genomic_DNA"/>
</dbReference>
<proteinExistence type="predicted"/>
<sequence length="749" mass="86300">MRFENVGVINDHYLKATLSNAEKLGEKCGPKIVKMLCKRYQECLEDSHSDRTTYIWRKAIEEHEQDSFDSDYRHLIISGVRDSAMGAVRASPEQAQELIANLLASEFPSLVRIGIYICGEHYGLFGELFWKMHKPVWFDEIQYWHEIYWFVNKCFKRFTAHEKLLFIDIVDNYSVKESGLRDHKEYEELHRRDLLHPAVGQGDKLVDYKYKELVSKLGNVREHPDFHLYSSGATWIQDRSPITSDDIIAKTPEELHEFLISFVPVSNGWGDAPSYRGLASNLTAAVRSSDSAFQEYFPIFNDVHRAYLHGLLQGLKERWIDDKRSIPWHETILFISTLVKDPAFARDIRTVDNGNHDPNINWVISDISDLAQASISDSSREVEDNLIIDFISLFKTLLFLLDPEVLGDKNDAVSSAINSPRGKLIESTFKLALELRRRNHEDESRKLMIQELLSPILNHEIETCDAGLNNEFAALAGMYCANIHYLHPSWIELNFDKIFSISSQTAWRAAAHGFSYQNYVYDWLYNSLKERGHLRKMILLENLPSGVTEKAVQFLGLAYLEGKEELTINSILGELVYGLNEKPLKKLCWFFWTMRNKERIANGAGHKILHFWSEIAKTIRNGVSEREALQSSLNRLAVYITKITPEIEANWTEAARHAQVGYQGNLLLEELSRLSKQYPKEVTHVLLKALEKFVPDFDHKDLIDLVESVAEAGLFDEAESICNEYANRGAPHLLKDTYQAIRERRKQNI</sequence>
<comment type="caution">
    <text evidence="1">The sequence shown here is derived from an EMBL/GenBank/DDBJ whole genome shotgun (WGS) entry which is preliminary data.</text>
</comment>
<protein>
    <submittedName>
        <fullName evidence="1">Uncharacterized protein</fullName>
    </submittedName>
</protein>